<feature type="region of interest" description="Disordered" evidence="1">
    <location>
        <begin position="15"/>
        <end position="36"/>
    </location>
</feature>
<feature type="compositionally biased region" description="Polar residues" evidence="1">
    <location>
        <begin position="15"/>
        <end position="31"/>
    </location>
</feature>
<keyword evidence="3" id="KW-1185">Reference proteome</keyword>
<name>A0ABD3W6T8_SINWO</name>
<evidence type="ECO:0000313" key="2">
    <source>
        <dbReference type="EMBL" id="KAL3869594.1"/>
    </source>
</evidence>
<gene>
    <name evidence="2" type="ORF">ACJMK2_042262</name>
</gene>
<reference evidence="2 3" key="1">
    <citation type="submission" date="2024-11" db="EMBL/GenBank/DDBJ databases">
        <title>Chromosome-level genome assembly of the freshwater bivalve Anodonta woodiana.</title>
        <authorList>
            <person name="Chen X."/>
        </authorList>
    </citation>
    <scope>NUCLEOTIDE SEQUENCE [LARGE SCALE GENOMIC DNA]</scope>
    <source>
        <strain evidence="2">MN2024</strain>
        <tissue evidence="2">Gills</tissue>
    </source>
</reference>
<evidence type="ECO:0000256" key="1">
    <source>
        <dbReference type="SAM" id="MobiDB-lite"/>
    </source>
</evidence>
<dbReference type="Proteomes" id="UP001634394">
    <property type="component" value="Unassembled WGS sequence"/>
</dbReference>
<evidence type="ECO:0000313" key="3">
    <source>
        <dbReference type="Proteomes" id="UP001634394"/>
    </source>
</evidence>
<dbReference type="EMBL" id="JBJQND010000008">
    <property type="protein sequence ID" value="KAL3869594.1"/>
    <property type="molecule type" value="Genomic_DNA"/>
</dbReference>
<organism evidence="2 3">
    <name type="scientific">Sinanodonta woodiana</name>
    <name type="common">Chinese pond mussel</name>
    <name type="synonym">Anodonta woodiana</name>
    <dbReference type="NCBI Taxonomy" id="1069815"/>
    <lineage>
        <taxon>Eukaryota</taxon>
        <taxon>Metazoa</taxon>
        <taxon>Spiralia</taxon>
        <taxon>Lophotrochozoa</taxon>
        <taxon>Mollusca</taxon>
        <taxon>Bivalvia</taxon>
        <taxon>Autobranchia</taxon>
        <taxon>Heteroconchia</taxon>
        <taxon>Palaeoheterodonta</taxon>
        <taxon>Unionida</taxon>
        <taxon>Unionoidea</taxon>
        <taxon>Unionidae</taxon>
        <taxon>Unioninae</taxon>
        <taxon>Sinanodonta</taxon>
    </lineage>
</organism>
<sequence>MSPLAEFVLSSPQMTVETTSTNSSTWSVASQDDNEDRTIYDNPDNLITNHHSGHSFNSDKSSLQAEWIEEEIDTLSFCDDHENMEHTEYSVSYIPGQKEGHTLVNCVVKTVKEGSSNCPMDKMANDDYSNMFSSRLINPHNRMANIINSENVIENASGVVNTTFIKEEENPHVLNTTSVI</sequence>
<proteinExistence type="predicted"/>
<protein>
    <submittedName>
        <fullName evidence="2">Uncharacterized protein</fullName>
    </submittedName>
</protein>
<dbReference type="AlphaFoldDB" id="A0ABD3W6T8"/>
<comment type="caution">
    <text evidence="2">The sequence shown here is derived from an EMBL/GenBank/DDBJ whole genome shotgun (WGS) entry which is preliminary data.</text>
</comment>
<accession>A0ABD3W6T8</accession>